<keyword evidence="2" id="KW-0472">Membrane</keyword>
<keyword evidence="2" id="KW-1133">Transmembrane helix</keyword>
<keyword evidence="4" id="KW-1185">Reference proteome</keyword>
<reference evidence="3" key="1">
    <citation type="submission" date="2021-07" db="EMBL/GenBank/DDBJ databases">
        <title>Studies on halocins as antimicrobial molecules from haloarchaea.</title>
        <authorList>
            <person name="Kumar S."/>
            <person name="Khare S.K."/>
        </authorList>
    </citation>
    <scope>NUCLEOTIDE SEQUENCE</scope>
    <source>
        <strain evidence="3">NCIM 5678</strain>
    </source>
</reference>
<gene>
    <name evidence="3" type="ORF">KU306_10125</name>
</gene>
<dbReference type="CDD" id="cd14686">
    <property type="entry name" value="bZIP"/>
    <property type="match status" value="1"/>
</dbReference>
<evidence type="ECO:0008006" key="5">
    <source>
        <dbReference type="Google" id="ProtNLM"/>
    </source>
</evidence>
<organism evidence="3 4">
    <name type="scientific">Haloferax larsenii</name>
    <dbReference type="NCBI Taxonomy" id="302484"/>
    <lineage>
        <taxon>Archaea</taxon>
        <taxon>Methanobacteriati</taxon>
        <taxon>Methanobacteriota</taxon>
        <taxon>Stenosarchaea group</taxon>
        <taxon>Halobacteria</taxon>
        <taxon>Halobacteriales</taxon>
        <taxon>Haloferacaceae</taxon>
        <taxon>Haloferax</taxon>
    </lineage>
</organism>
<evidence type="ECO:0000256" key="2">
    <source>
        <dbReference type="SAM" id="Phobius"/>
    </source>
</evidence>
<evidence type="ECO:0000313" key="3">
    <source>
        <dbReference type="EMBL" id="UVE49281.1"/>
    </source>
</evidence>
<dbReference type="EMBL" id="CP078063">
    <property type="protein sequence ID" value="UVE49281.1"/>
    <property type="molecule type" value="Genomic_DNA"/>
</dbReference>
<name>A0ABY5RAF1_HALLR</name>
<evidence type="ECO:0000313" key="4">
    <source>
        <dbReference type="Proteomes" id="UP001058330"/>
    </source>
</evidence>
<feature type="coiled-coil region" evidence="1">
    <location>
        <begin position="33"/>
        <end position="60"/>
    </location>
</feature>
<dbReference type="GeneID" id="74529260"/>
<protein>
    <recommendedName>
        <fullName evidence="5">Sec-independent protein translocase protein TatA</fullName>
    </recommendedName>
</protein>
<accession>A0ABY5RAF1</accession>
<evidence type="ECO:0000256" key="1">
    <source>
        <dbReference type="SAM" id="Coils"/>
    </source>
</evidence>
<keyword evidence="2" id="KW-0812">Transmembrane</keyword>
<sequence length="60" mass="6455">MVLSPQFPGVLAIAVPFVLALVLVGGLAVKSILARVSGHEDDLEQRVEELEARVEELSDE</sequence>
<dbReference type="Proteomes" id="UP001058330">
    <property type="component" value="Chromosome"/>
</dbReference>
<keyword evidence="1" id="KW-0175">Coiled coil</keyword>
<proteinExistence type="predicted"/>
<feature type="transmembrane region" description="Helical" evidence="2">
    <location>
        <begin position="6"/>
        <end position="29"/>
    </location>
</feature>
<dbReference type="RefSeq" id="WP_258301871.1">
    <property type="nucleotide sequence ID" value="NZ_CP078063.1"/>
</dbReference>